<organism evidence="1 2">
    <name type="scientific">Choristoneura fumiferana</name>
    <name type="common">Spruce budworm moth</name>
    <name type="synonym">Archips fumiferana</name>
    <dbReference type="NCBI Taxonomy" id="7141"/>
    <lineage>
        <taxon>Eukaryota</taxon>
        <taxon>Metazoa</taxon>
        <taxon>Ecdysozoa</taxon>
        <taxon>Arthropoda</taxon>
        <taxon>Hexapoda</taxon>
        <taxon>Insecta</taxon>
        <taxon>Pterygota</taxon>
        <taxon>Neoptera</taxon>
        <taxon>Endopterygota</taxon>
        <taxon>Lepidoptera</taxon>
        <taxon>Glossata</taxon>
        <taxon>Ditrysia</taxon>
        <taxon>Tortricoidea</taxon>
        <taxon>Tortricidae</taxon>
        <taxon>Tortricinae</taxon>
        <taxon>Choristoneura</taxon>
    </lineage>
</organism>
<accession>A0ACC0K3G1</accession>
<comment type="caution">
    <text evidence="1">The sequence shown here is derived from an EMBL/GenBank/DDBJ whole genome shotgun (WGS) entry which is preliminary data.</text>
</comment>
<reference evidence="1 2" key="1">
    <citation type="journal article" date="2022" name="Genome Biol. Evol.">
        <title>The Spruce Budworm Genome: Reconstructing the Evolutionary History of Antifreeze Proteins.</title>
        <authorList>
            <person name="Beliveau C."/>
            <person name="Gagne P."/>
            <person name="Picq S."/>
            <person name="Vernygora O."/>
            <person name="Keeling C.I."/>
            <person name="Pinkney K."/>
            <person name="Doucet D."/>
            <person name="Wen F."/>
            <person name="Johnston J.S."/>
            <person name="Maaroufi H."/>
            <person name="Boyle B."/>
            <person name="Laroche J."/>
            <person name="Dewar K."/>
            <person name="Juretic N."/>
            <person name="Blackburn G."/>
            <person name="Nisole A."/>
            <person name="Brunet B."/>
            <person name="Brandao M."/>
            <person name="Lumley L."/>
            <person name="Duan J."/>
            <person name="Quan G."/>
            <person name="Lucarotti C.J."/>
            <person name="Roe A.D."/>
            <person name="Sperling F.A.H."/>
            <person name="Levesque R.C."/>
            <person name="Cusson M."/>
        </authorList>
    </citation>
    <scope>NUCLEOTIDE SEQUENCE [LARGE SCALE GENOMIC DNA]</scope>
    <source>
        <strain evidence="1">Glfc:IPQL:Cfum</strain>
    </source>
</reference>
<protein>
    <submittedName>
        <fullName evidence="1">Uncharacterized protein</fullName>
    </submittedName>
</protein>
<dbReference type="Proteomes" id="UP001064048">
    <property type="component" value="Chromosome Z"/>
</dbReference>
<gene>
    <name evidence="1" type="ORF">MSG28_000957</name>
</gene>
<keyword evidence="2" id="KW-1185">Reference proteome</keyword>
<sequence>MHEDAPKMSVTQSLAASTSQPKSEFGTEVAVDYDIMSSTDAKPPEHLDIDIQVAYVDPSTANHNK</sequence>
<name>A0ACC0K3G1_CHOFU</name>
<dbReference type="EMBL" id="CM046131">
    <property type="protein sequence ID" value="KAI8430802.1"/>
    <property type="molecule type" value="Genomic_DNA"/>
</dbReference>
<evidence type="ECO:0000313" key="2">
    <source>
        <dbReference type="Proteomes" id="UP001064048"/>
    </source>
</evidence>
<proteinExistence type="predicted"/>
<evidence type="ECO:0000313" key="1">
    <source>
        <dbReference type="EMBL" id="KAI8430802.1"/>
    </source>
</evidence>